<keyword evidence="3" id="KW-1185">Reference proteome</keyword>
<dbReference type="EMBL" id="CAJVQB010094093">
    <property type="protein sequence ID" value="CAG8848942.1"/>
    <property type="molecule type" value="Genomic_DNA"/>
</dbReference>
<sequence length="43" mass="4935">SAKIKSFATINKNFQNRIEVDNPNKNNDINSNDYVSNSYINDD</sequence>
<comment type="caution">
    <text evidence="2">The sequence shown here is derived from an EMBL/GenBank/DDBJ whole genome shotgun (WGS) entry which is preliminary data.</text>
</comment>
<evidence type="ECO:0000313" key="2">
    <source>
        <dbReference type="EMBL" id="CAG8848942.1"/>
    </source>
</evidence>
<name>A0ABN7X6S8_GIGMA</name>
<accession>A0ABN7X6S8</accession>
<evidence type="ECO:0000256" key="1">
    <source>
        <dbReference type="SAM" id="MobiDB-lite"/>
    </source>
</evidence>
<proteinExistence type="predicted"/>
<gene>
    <name evidence="2" type="ORF">GMARGA_LOCUS39438</name>
</gene>
<feature type="compositionally biased region" description="Polar residues" evidence="1">
    <location>
        <begin position="34"/>
        <end position="43"/>
    </location>
</feature>
<organism evidence="2 3">
    <name type="scientific">Gigaspora margarita</name>
    <dbReference type="NCBI Taxonomy" id="4874"/>
    <lineage>
        <taxon>Eukaryota</taxon>
        <taxon>Fungi</taxon>
        <taxon>Fungi incertae sedis</taxon>
        <taxon>Mucoromycota</taxon>
        <taxon>Glomeromycotina</taxon>
        <taxon>Glomeromycetes</taxon>
        <taxon>Diversisporales</taxon>
        <taxon>Gigasporaceae</taxon>
        <taxon>Gigaspora</taxon>
    </lineage>
</organism>
<feature type="non-terminal residue" evidence="2">
    <location>
        <position position="1"/>
    </location>
</feature>
<reference evidence="2 3" key="1">
    <citation type="submission" date="2021-06" db="EMBL/GenBank/DDBJ databases">
        <authorList>
            <person name="Kallberg Y."/>
            <person name="Tangrot J."/>
            <person name="Rosling A."/>
        </authorList>
    </citation>
    <scope>NUCLEOTIDE SEQUENCE [LARGE SCALE GENOMIC DNA]</scope>
    <source>
        <strain evidence="2 3">120-4 pot B 10/14</strain>
    </source>
</reference>
<dbReference type="Proteomes" id="UP000789901">
    <property type="component" value="Unassembled WGS sequence"/>
</dbReference>
<evidence type="ECO:0000313" key="3">
    <source>
        <dbReference type="Proteomes" id="UP000789901"/>
    </source>
</evidence>
<feature type="region of interest" description="Disordered" evidence="1">
    <location>
        <begin position="19"/>
        <end position="43"/>
    </location>
</feature>
<feature type="compositionally biased region" description="Low complexity" evidence="1">
    <location>
        <begin position="21"/>
        <end position="33"/>
    </location>
</feature>
<protein>
    <submittedName>
        <fullName evidence="2">41007_t:CDS:1</fullName>
    </submittedName>
</protein>